<sequence>MNESKIYASYVESKLIGVQAEDVNQYVVRALKHVIQDVFAQLSATLIITLATSDAKMEKWFGNVVGNLASTWNSVSVQMLHVNHLPHVPGRKYCNLLLVESSAHRIYIFTYILIPSSSTQINEDNADSDDHEYYFIFLQTRDAQIPAELQQILDHCLNNFWLHCNVMVQTAQMEVLIYSYYPYTSQRCQSAQPQLVNRFDGQRMIHAPMFPHKLRQLHQCPLTVVVWNAPPFVELQWDDRAGQMDAIGFEATLIKQLARHLNCSLIWHNVTLETVATYQKNWGDERQPMSPLKLLIERHANLSVGNFRKTAGRNNMLTSPVAHYYAPLVATVAIKHFQFGQLTLLYFPFQSCVWLLLLVALILHGLIYMWRWRPIGLQVLELLLGVTLVRLPRSWLQRVIYAHWLYGSIPLRVVYQSLLFHFIRLQLFETLPYSFEQLLASNFRGMCSSNILSMLREMPQVAHNYESYISIPSPYDEVVLDALHQMGDGRYFAITGLDTAVAHLTATNRQRSYHILSQYINLQQVVIYMPKHTYFKELFNDMLRNLDASGCIDFWRRDAFAKYSRRTLQQRSLSQLQDDQQEHRQNEQLRQLIGIYSLMGTLYALSILVFCAELLCHRLTKRKMERRLL</sequence>
<organism evidence="10 11">
    <name type="scientific">Drosophila mojavensis</name>
    <name type="common">Fruit fly</name>
    <dbReference type="NCBI Taxonomy" id="7230"/>
    <lineage>
        <taxon>Eukaryota</taxon>
        <taxon>Metazoa</taxon>
        <taxon>Ecdysozoa</taxon>
        <taxon>Arthropoda</taxon>
        <taxon>Hexapoda</taxon>
        <taxon>Insecta</taxon>
        <taxon>Pterygota</taxon>
        <taxon>Neoptera</taxon>
        <taxon>Endopterygota</taxon>
        <taxon>Diptera</taxon>
        <taxon>Brachycera</taxon>
        <taxon>Muscomorpha</taxon>
        <taxon>Ephydroidea</taxon>
        <taxon>Drosophilidae</taxon>
        <taxon>Drosophila</taxon>
    </lineage>
</organism>
<dbReference type="Gene3D" id="3.40.190.10">
    <property type="entry name" value="Periplasmic binding protein-like II"/>
    <property type="match status" value="1"/>
</dbReference>
<dbReference type="GO" id="GO:0005886">
    <property type="term" value="C:plasma membrane"/>
    <property type="evidence" value="ECO:0007669"/>
    <property type="project" value="UniProtKB-SubCell"/>
</dbReference>
<dbReference type="HOGENOM" id="CLU_461735_0_0_1"/>
<name>B4L6A1_DROMO</name>
<keyword evidence="2" id="KW-1003">Cell membrane</keyword>
<dbReference type="PANTHER" id="PTHR42643">
    <property type="entry name" value="IONOTROPIC RECEPTOR 20A-RELATED"/>
    <property type="match status" value="1"/>
</dbReference>
<proteinExistence type="predicted"/>
<gene>
    <name evidence="10" type="primary">Dmoj\GI16330</name>
    <name evidence="10" type="ORF">Dmoj_GI16330</name>
</gene>
<evidence type="ECO:0000256" key="5">
    <source>
        <dbReference type="ARBA" id="ARBA00023136"/>
    </source>
</evidence>
<evidence type="ECO:0000256" key="6">
    <source>
        <dbReference type="ARBA" id="ARBA00023170"/>
    </source>
</evidence>
<protein>
    <recommendedName>
        <fullName evidence="9">Putative ionotropic receptor ligand binding domain-containing protein</fullName>
    </recommendedName>
</protein>
<dbReference type="PANTHER" id="PTHR42643:SF30">
    <property type="entry name" value="IONOTROPIC RECEPTOR 40A-RELATED"/>
    <property type="match status" value="1"/>
</dbReference>
<dbReference type="AlphaFoldDB" id="B4L6A1"/>
<evidence type="ECO:0000313" key="10">
    <source>
        <dbReference type="EMBL" id="EDW05897.2"/>
    </source>
</evidence>
<keyword evidence="11" id="KW-1185">Reference proteome</keyword>
<dbReference type="OrthoDB" id="8050636at2759"/>
<dbReference type="Pfam" id="PF24061">
    <property type="entry name" value="LBD_receptor"/>
    <property type="match status" value="1"/>
</dbReference>
<feature type="transmembrane region" description="Helical" evidence="8">
    <location>
        <begin position="593"/>
        <end position="616"/>
    </location>
</feature>
<keyword evidence="4 8" id="KW-1133">Transmembrane helix</keyword>
<dbReference type="KEGG" id="dmo:Dmoj_GI16330"/>
<evidence type="ECO:0000259" key="9">
    <source>
        <dbReference type="Pfam" id="PF24061"/>
    </source>
</evidence>
<feature type="domain" description="Putative ionotropic receptor ligand binding" evidence="9">
    <location>
        <begin position="18"/>
        <end position="216"/>
    </location>
</feature>
<evidence type="ECO:0000256" key="7">
    <source>
        <dbReference type="ARBA" id="ARBA00023180"/>
    </source>
</evidence>
<evidence type="ECO:0000256" key="8">
    <source>
        <dbReference type="SAM" id="Phobius"/>
    </source>
</evidence>
<evidence type="ECO:0000256" key="3">
    <source>
        <dbReference type="ARBA" id="ARBA00022692"/>
    </source>
</evidence>
<keyword evidence="5 8" id="KW-0472">Membrane</keyword>
<reference evidence="10 11" key="1">
    <citation type="journal article" date="2007" name="Nature">
        <title>Evolution of genes and genomes on the Drosophila phylogeny.</title>
        <authorList>
            <consortium name="Drosophila 12 Genomes Consortium"/>
            <person name="Clark A.G."/>
            <person name="Eisen M.B."/>
            <person name="Smith D.R."/>
            <person name="Bergman C.M."/>
            <person name="Oliver B."/>
            <person name="Markow T.A."/>
            <person name="Kaufman T.C."/>
            <person name="Kellis M."/>
            <person name="Gelbart W."/>
            <person name="Iyer V.N."/>
            <person name="Pollard D.A."/>
            <person name="Sackton T.B."/>
            <person name="Larracuente A.M."/>
            <person name="Singh N.D."/>
            <person name="Abad J.P."/>
            <person name="Abt D.N."/>
            <person name="Adryan B."/>
            <person name="Aguade M."/>
            <person name="Akashi H."/>
            <person name="Anderson W.W."/>
            <person name="Aquadro C.F."/>
            <person name="Ardell D.H."/>
            <person name="Arguello R."/>
            <person name="Artieri C.G."/>
            <person name="Barbash D.A."/>
            <person name="Barker D."/>
            <person name="Barsanti P."/>
            <person name="Batterham P."/>
            <person name="Batzoglou S."/>
            <person name="Begun D."/>
            <person name="Bhutkar A."/>
            <person name="Blanco E."/>
            <person name="Bosak S.A."/>
            <person name="Bradley R.K."/>
            <person name="Brand A.D."/>
            <person name="Brent M.R."/>
            <person name="Brooks A.N."/>
            <person name="Brown R.H."/>
            <person name="Butlin R.K."/>
            <person name="Caggese C."/>
            <person name="Calvi B.R."/>
            <person name="Bernardo de Carvalho A."/>
            <person name="Caspi A."/>
            <person name="Castrezana S."/>
            <person name="Celniker S.E."/>
            <person name="Chang J.L."/>
            <person name="Chapple C."/>
            <person name="Chatterji S."/>
            <person name="Chinwalla A."/>
            <person name="Civetta A."/>
            <person name="Clifton S.W."/>
            <person name="Comeron J.M."/>
            <person name="Costello J.C."/>
            <person name="Coyne J.A."/>
            <person name="Daub J."/>
            <person name="David R.G."/>
            <person name="Delcher A.L."/>
            <person name="Delehaunty K."/>
            <person name="Do C.B."/>
            <person name="Ebling H."/>
            <person name="Edwards K."/>
            <person name="Eickbush T."/>
            <person name="Evans J.D."/>
            <person name="Filipski A."/>
            <person name="Findeiss S."/>
            <person name="Freyhult E."/>
            <person name="Fulton L."/>
            <person name="Fulton R."/>
            <person name="Garcia A.C."/>
            <person name="Gardiner A."/>
            <person name="Garfield D.A."/>
            <person name="Garvin B.E."/>
            <person name="Gibson G."/>
            <person name="Gilbert D."/>
            <person name="Gnerre S."/>
            <person name="Godfrey J."/>
            <person name="Good R."/>
            <person name="Gotea V."/>
            <person name="Gravely B."/>
            <person name="Greenberg A.J."/>
            <person name="Griffiths-Jones S."/>
            <person name="Gross S."/>
            <person name="Guigo R."/>
            <person name="Gustafson E.A."/>
            <person name="Haerty W."/>
            <person name="Hahn M.W."/>
            <person name="Halligan D.L."/>
            <person name="Halpern A.L."/>
            <person name="Halter G.M."/>
            <person name="Han M.V."/>
            <person name="Heger A."/>
            <person name="Hillier L."/>
            <person name="Hinrichs A.S."/>
            <person name="Holmes I."/>
            <person name="Hoskins R.A."/>
            <person name="Hubisz M.J."/>
            <person name="Hultmark D."/>
            <person name="Huntley M.A."/>
            <person name="Jaffe D.B."/>
            <person name="Jagadeeshan S."/>
            <person name="Jeck W.R."/>
            <person name="Johnson J."/>
            <person name="Jones C.D."/>
            <person name="Jordan W.C."/>
            <person name="Karpen G.H."/>
            <person name="Kataoka E."/>
            <person name="Keightley P.D."/>
            <person name="Kheradpour P."/>
            <person name="Kirkness E.F."/>
            <person name="Koerich L.B."/>
            <person name="Kristiansen K."/>
            <person name="Kudrna D."/>
            <person name="Kulathinal R.J."/>
            <person name="Kumar S."/>
            <person name="Kwok R."/>
            <person name="Lander E."/>
            <person name="Langley C.H."/>
            <person name="Lapoint R."/>
            <person name="Lazzaro B.P."/>
            <person name="Lee S.J."/>
            <person name="Levesque L."/>
            <person name="Li R."/>
            <person name="Lin C.F."/>
            <person name="Lin M.F."/>
            <person name="Lindblad-Toh K."/>
            <person name="Llopart A."/>
            <person name="Long M."/>
            <person name="Low L."/>
            <person name="Lozovsky E."/>
            <person name="Lu J."/>
            <person name="Luo M."/>
            <person name="Machado C.A."/>
            <person name="Makalowski W."/>
            <person name="Marzo M."/>
            <person name="Matsuda M."/>
            <person name="Matzkin L."/>
            <person name="McAllister B."/>
            <person name="McBride C.S."/>
            <person name="McKernan B."/>
            <person name="McKernan K."/>
            <person name="Mendez-Lago M."/>
            <person name="Minx P."/>
            <person name="Mollenhauer M.U."/>
            <person name="Montooth K."/>
            <person name="Mount S.M."/>
            <person name="Mu X."/>
            <person name="Myers E."/>
            <person name="Negre B."/>
            <person name="Newfeld S."/>
            <person name="Nielsen R."/>
            <person name="Noor M.A."/>
            <person name="O'Grady P."/>
            <person name="Pachter L."/>
            <person name="Papaceit M."/>
            <person name="Parisi M.J."/>
            <person name="Parisi M."/>
            <person name="Parts L."/>
            <person name="Pedersen J.S."/>
            <person name="Pesole G."/>
            <person name="Phillippy A.M."/>
            <person name="Ponting C.P."/>
            <person name="Pop M."/>
            <person name="Porcelli D."/>
            <person name="Powell J.R."/>
            <person name="Prohaska S."/>
            <person name="Pruitt K."/>
            <person name="Puig M."/>
            <person name="Quesneville H."/>
            <person name="Ram K.R."/>
            <person name="Rand D."/>
            <person name="Rasmussen M.D."/>
            <person name="Reed L.K."/>
            <person name="Reenan R."/>
            <person name="Reily A."/>
            <person name="Remington K.A."/>
            <person name="Rieger T.T."/>
            <person name="Ritchie M.G."/>
            <person name="Robin C."/>
            <person name="Rogers Y.H."/>
            <person name="Rohde C."/>
            <person name="Rozas J."/>
            <person name="Rubenfield M.J."/>
            <person name="Ruiz A."/>
            <person name="Russo S."/>
            <person name="Salzberg S.L."/>
            <person name="Sanchez-Gracia A."/>
            <person name="Saranga D.J."/>
            <person name="Sato H."/>
            <person name="Schaeffer S.W."/>
            <person name="Schatz M.C."/>
            <person name="Schlenke T."/>
            <person name="Schwartz R."/>
            <person name="Segarra C."/>
            <person name="Singh R.S."/>
            <person name="Sirot L."/>
            <person name="Sirota M."/>
            <person name="Sisneros N.B."/>
            <person name="Smith C.D."/>
            <person name="Smith T.F."/>
            <person name="Spieth J."/>
            <person name="Stage D.E."/>
            <person name="Stark A."/>
            <person name="Stephan W."/>
            <person name="Strausberg R.L."/>
            <person name="Strempel S."/>
            <person name="Sturgill D."/>
            <person name="Sutton G."/>
            <person name="Sutton G.G."/>
            <person name="Tao W."/>
            <person name="Teichmann S."/>
            <person name="Tobari Y.N."/>
            <person name="Tomimura Y."/>
            <person name="Tsolas J.M."/>
            <person name="Valente V.L."/>
            <person name="Venter E."/>
            <person name="Venter J.C."/>
            <person name="Vicario S."/>
            <person name="Vieira F.G."/>
            <person name="Vilella A.J."/>
            <person name="Villasante A."/>
            <person name="Walenz B."/>
            <person name="Wang J."/>
            <person name="Wasserman M."/>
            <person name="Watts T."/>
            <person name="Wilson D."/>
            <person name="Wilson R.K."/>
            <person name="Wing R.A."/>
            <person name="Wolfner M.F."/>
            <person name="Wong A."/>
            <person name="Wong G.K."/>
            <person name="Wu C.I."/>
            <person name="Wu G."/>
            <person name="Yamamoto D."/>
            <person name="Yang H.P."/>
            <person name="Yang S.P."/>
            <person name="Yorke J.A."/>
            <person name="Yoshida K."/>
            <person name="Zdobnov E."/>
            <person name="Zhang P."/>
            <person name="Zhang Y."/>
            <person name="Zimin A.V."/>
            <person name="Baldwin J."/>
            <person name="Abdouelleil A."/>
            <person name="Abdulkadir J."/>
            <person name="Abebe A."/>
            <person name="Abera B."/>
            <person name="Abreu J."/>
            <person name="Acer S.C."/>
            <person name="Aftuck L."/>
            <person name="Alexander A."/>
            <person name="An P."/>
            <person name="Anderson E."/>
            <person name="Anderson S."/>
            <person name="Arachi H."/>
            <person name="Azer M."/>
            <person name="Bachantsang P."/>
            <person name="Barry A."/>
            <person name="Bayul T."/>
            <person name="Berlin A."/>
            <person name="Bessette D."/>
            <person name="Bloom T."/>
            <person name="Blye J."/>
            <person name="Boguslavskiy L."/>
            <person name="Bonnet C."/>
            <person name="Boukhgalter B."/>
            <person name="Bourzgui I."/>
            <person name="Brown A."/>
            <person name="Cahill P."/>
            <person name="Channer S."/>
            <person name="Cheshatsang Y."/>
            <person name="Chuda L."/>
            <person name="Citroen M."/>
            <person name="Collymore A."/>
            <person name="Cooke P."/>
            <person name="Costello M."/>
            <person name="D'Aco K."/>
            <person name="Daza R."/>
            <person name="De Haan G."/>
            <person name="DeGray S."/>
            <person name="DeMaso C."/>
            <person name="Dhargay N."/>
            <person name="Dooley K."/>
            <person name="Dooley E."/>
            <person name="Doricent M."/>
            <person name="Dorje P."/>
            <person name="Dorjee K."/>
            <person name="Dupes A."/>
            <person name="Elong R."/>
            <person name="Falk J."/>
            <person name="Farina A."/>
            <person name="Faro S."/>
            <person name="Ferguson D."/>
            <person name="Fisher S."/>
            <person name="Foley C.D."/>
            <person name="Franke A."/>
            <person name="Friedrich D."/>
            <person name="Gadbois L."/>
            <person name="Gearin G."/>
            <person name="Gearin C.R."/>
            <person name="Giannoukos G."/>
            <person name="Goode T."/>
            <person name="Graham J."/>
            <person name="Grandbois E."/>
            <person name="Grewal S."/>
            <person name="Gyaltsen K."/>
            <person name="Hafez N."/>
            <person name="Hagos B."/>
            <person name="Hall J."/>
            <person name="Henson C."/>
            <person name="Hollinger A."/>
            <person name="Honan T."/>
            <person name="Huard M.D."/>
            <person name="Hughes L."/>
            <person name="Hurhula B."/>
            <person name="Husby M.E."/>
            <person name="Kamat A."/>
            <person name="Kanga B."/>
            <person name="Kashin S."/>
            <person name="Khazanovich D."/>
            <person name="Kisner P."/>
            <person name="Lance K."/>
            <person name="Lara M."/>
            <person name="Lee W."/>
            <person name="Lennon N."/>
            <person name="Letendre F."/>
            <person name="LeVine R."/>
            <person name="Lipovsky A."/>
            <person name="Liu X."/>
            <person name="Liu J."/>
            <person name="Liu S."/>
            <person name="Lokyitsang T."/>
            <person name="Lokyitsang Y."/>
            <person name="Lubonja R."/>
            <person name="Lui A."/>
            <person name="MacDonald P."/>
            <person name="Magnisalis V."/>
            <person name="Maru K."/>
            <person name="Matthews C."/>
            <person name="McCusker W."/>
            <person name="McDonough S."/>
            <person name="Mehta T."/>
            <person name="Meldrim J."/>
            <person name="Meneus L."/>
            <person name="Mihai O."/>
            <person name="Mihalev A."/>
            <person name="Mihova T."/>
            <person name="Mittelman R."/>
            <person name="Mlenga V."/>
            <person name="Montmayeur A."/>
            <person name="Mulrain L."/>
            <person name="Navidi A."/>
            <person name="Naylor J."/>
            <person name="Negash T."/>
            <person name="Nguyen T."/>
            <person name="Nguyen N."/>
            <person name="Nicol R."/>
            <person name="Norbu C."/>
            <person name="Norbu N."/>
            <person name="Novod N."/>
            <person name="O'Neill B."/>
            <person name="Osman S."/>
            <person name="Markiewicz E."/>
            <person name="Oyono O.L."/>
            <person name="Patti C."/>
            <person name="Phunkhang P."/>
            <person name="Pierre F."/>
            <person name="Priest M."/>
            <person name="Raghuraman S."/>
            <person name="Rege F."/>
            <person name="Reyes R."/>
            <person name="Rise C."/>
            <person name="Rogov P."/>
            <person name="Ross K."/>
            <person name="Ryan E."/>
            <person name="Settipalli S."/>
            <person name="Shea T."/>
            <person name="Sherpa N."/>
            <person name="Shi L."/>
            <person name="Shih D."/>
            <person name="Sparrow T."/>
            <person name="Spaulding J."/>
            <person name="Stalker J."/>
            <person name="Stange-Thomann N."/>
            <person name="Stavropoulos S."/>
            <person name="Stone C."/>
            <person name="Strader C."/>
            <person name="Tesfaye S."/>
            <person name="Thomson T."/>
            <person name="Thoulutsang Y."/>
            <person name="Thoulutsang D."/>
            <person name="Topham K."/>
            <person name="Topping I."/>
            <person name="Tsamla T."/>
            <person name="Vassiliev H."/>
            <person name="Vo A."/>
            <person name="Wangchuk T."/>
            <person name="Wangdi T."/>
            <person name="Weiand M."/>
            <person name="Wilkinson J."/>
            <person name="Wilson A."/>
            <person name="Yadav S."/>
            <person name="Young G."/>
            <person name="Yu Q."/>
            <person name="Zembek L."/>
            <person name="Zhong D."/>
            <person name="Zimmer A."/>
            <person name="Zwirko Z."/>
            <person name="Jaffe D.B."/>
            <person name="Alvarez P."/>
            <person name="Brockman W."/>
            <person name="Butler J."/>
            <person name="Chin C."/>
            <person name="Gnerre S."/>
            <person name="Grabherr M."/>
            <person name="Kleber M."/>
            <person name="Mauceli E."/>
            <person name="MacCallum I."/>
        </authorList>
    </citation>
    <scope>NUCLEOTIDE SEQUENCE [LARGE SCALE GENOMIC DNA]</scope>
    <source>
        <strain evidence="11">Tucson 15081-1352.22</strain>
    </source>
</reference>
<evidence type="ECO:0000256" key="4">
    <source>
        <dbReference type="ARBA" id="ARBA00022989"/>
    </source>
</evidence>
<keyword evidence="6" id="KW-0675">Receptor</keyword>
<evidence type="ECO:0000256" key="1">
    <source>
        <dbReference type="ARBA" id="ARBA00004651"/>
    </source>
</evidence>
<accession>B4L6A1</accession>
<dbReference type="Proteomes" id="UP000009192">
    <property type="component" value="Unassembled WGS sequence"/>
</dbReference>
<dbReference type="InterPro" id="IPR056198">
    <property type="entry name" value="LBD_receptor"/>
</dbReference>
<dbReference type="SUPFAM" id="SSF53850">
    <property type="entry name" value="Periplasmic binding protein-like II"/>
    <property type="match status" value="1"/>
</dbReference>
<dbReference type="FunCoup" id="B4L6A1">
    <property type="interactions" value="9"/>
</dbReference>
<feature type="transmembrane region" description="Helical" evidence="8">
    <location>
        <begin position="404"/>
        <end position="423"/>
    </location>
</feature>
<dbReference type="EMBL" id="CH933812">
    <property type="protein sequence ID" value="EDW05897.2"/>
    <property type="molecule type" value="Genomic_DNA"/>
</dbReference>
<comment type="subcellular location">
    <subcellularLocation>
        <location evidence="1">Cell membrane</location>
        <topology evidence="1">Multi-pass membrane protein</topology>
    </subcellularLocation>
</comment>
<feature type="transmembrane region" description="Helical" evidence="8">
    <location>
        <begin position="344"/>
        <end position="369"/>
    </location>
</feature>
<keyword evidence="3 8" id="KW-0812">Transmembrane</keyword>
<keyword evidence="7" id="KW-0325">Glycoprotein</keyword>
<evidence type="ECO:0000313" key="11">
    <source>
        <dbReference type="Proteomes" id="UP000009192"/>
    </source>
</evidence>
<dbReference type="InParanoid" id="B4L6A1"/>
<dbReference type="InterPro" id="IPR052192">
    <property type="entry name" value="Insect_Ionotropic_Sensory_Rcpt"/>
</dbReference>
<evidence type="ECO:0000256" key="2">
    <source>
        <dbReference type="ARBA" id="ARBA00022475"/>
    </source>
</evidence>